<dbReference type="EMBL" id="MJIH01000001">
    <property type="protein sequence ID" value="OLR64393.1"/>
    <property type="molecule type" value="Genomic_DNA"/>
</dbReference>
<dbReference type="AlphaFoldDB" id="A0A1U7LYC3"/>
<evidence type="ECO:0008006" key="3">
    <source>
        <dbReference type="Google" id="ProtNLM"/>
    </source>
</evidence>
<accession>A0A1U7LYC3</accession>
<dbReference type="Proteomes" id="UP000187166">
    <property type="component" value="Unassembled WGS sequence"/>
</dbReference>
<proteinExistence type="predicted"/>
<reference evidence="1 2" key="1">
    <citation type="journal article" date="2016" name="Appl. Environ. Microbiol.">
        <title>Function and Phylogeny of Bacterial Butyryl Coenzyme A:Acetate Transferases and Their Diversity in the Proximal Colon of Swine.</title>
        <authorList>
            <person name="Trachsel J."/>
            <person name="Bayles D.O."/>
            <person name="Looft T."/>
            <person name="Levine U.Y."/>
            <person name="Allen H.K."/>
        </authorList>
    </citation>
    <scope>NUCLEOTIDE SEQUENCE [LARGE SCALE GENOMIC DNA]</scope>
    <source>
        <strain evidence="1 2">35-6-1</strain>
    </source>
</reference>
<dbReference type="InterPro" id="IPR021269">
    <property type="entry name" value="DUF2848"/>
</dbReference>
<protein>
    <recommendedName>
        <fullName evidence="3">DUF2848 domain-containing protein</fullName>
    </recommendedName>
</protein>
<evidence type="ECO:0000313" key="1">
    <source>
        <dbReference type="EMBL" id="OLR64393.1"/>
    </source>
</evidence>
<keyword evidence="2" id="KW-1185">Reference proteome</keyword>
<dbReference type="STRING" id="1465756.BIV18_01945"/>
<dbReference type="RefSeq" id="WP_075659038.1">
    <property type="nucleotide sequence ID" value="NZ_JABDSR010000001.1"/>
</dbReference>
<dbReference type="Pfam" id="PF11010">
    <property type="entry name" value="DUF2848"/>
    <property type="match status" value="1"/>
</dbReference>
<gene>
    <name evidence="1" type="ORF">BIV18_01945</name>
</gene>
<sequence>MKNLKFILNDKTIDFNFDKVYVIGYAGRNMEKTQEHIDELERELGVKPPKRIPTIFEVSKEIVTQDTELKFVGEQTSGEVEYIILIKNGRIYITVGSDHTDRGLESVSIFKSKQVCLKPIAKEIWDYDDIKDHWDSIKLVSSQVINGKEIEYQNDTLASILPVEKIITELKERVGNIENSIIYSGTVPLVDGFKYGNKFNSKMVDDVLGKTINLNYEINVIPEEER</sequence>
<name>A0A1U7LYC3_9FIRM</name>
<evidence type="ECO:0000313" key="2">
    <source>
        <dbReference type="Proteomes" id="UP000187166"/>
    </source>
</evidence>
<comment type="caution">
    <text evidence="1">The sequence shown here is derived from an EMBL/GenBank/DDBJ whole genome shotgun (WGS) entry which is preliminary data.</text>
</comment>
<organism evidence="1 2">
    <name type="scientific">Peptoniphilus porci</name>
    <dbReference type="NCBI Taxonomy" id="2652280"/>
    <lineage>
        <taxon>Bacteria</taxon>
        <taxon>Bacillati</taxon>
        <taxon>Bacillota</taxon>
        <taxon>Tissierellia</taxon>
        <taxon>Tissierellales</taxon>
        <taxon>Peptoniphilaceae</taxon>
        <taxon>Peptoniphilus</taxon>
    </lineage>
</organism>